<comment type="caution">
    <text evidence="2">The sequence shown here is derived from an EMBL/GenBank/DDBJ whole genome shotgun (WGS) entry which is preliminary data.</text>
</comment>
<evidence type="ECO:0000313" key="2">
    <source>
        <dbReference type="EMBL" id="OMF53508.1"/>
    </source>
</evidence>
<keyword evidence="1" id="KW-1133">Transmembrane helix</keyword>
<reference evidence="2 3" key="1">
    <citation type="submission" date="2016-11" db="EMBL/GenBank/DDBJ databases">
        <title>Paenibacillus species isolates.</title>
        <authorList>
            <person name="Beno S.M."/>
        </authorList>
    </citation>
    <scope>NUCLEOTIDE SEQUENCE [LARGE SCALE GENOMIC DNA]</scope>
    <source>
        <strain evidence="2 3">FSL R5-0378</strain>
    </source>
</reference>
<evidence type="ECO:0000313" key="3">
    <source>
        <dbReference type="Proteomes" id="UP000187172"/>
    </source>
</evidence>
<organism evidence="2 3">
    <name type="scientific">Paenibacillus rhizosphaerae</name>
    <dbReference type="NCBI Taxonomy" id="297318"/>
    <lineage>
        <taxon>Bacteria</taxon>
        <taxon>Bacillati</taxon>
        <taxon>Bacillota</taxon>
        <taxon>Bacilli</taxon>
        <taxon>Bacillales</taxon>
        <taxon>Paenibacillaceae</taxon>
        <taxon>Paenibacillus</taxon>
    </lineage>
</organism>
<accession>A0A1R1ENX8</accession>
<dbReference type="RefSeq" id="WP_076170906.1">
    <property type="nucleotide sequence ID" value="NZ_MRTP01000004.1"/>
</dbReference>
<dbReference type="AlphaFoldDB" id="A0A1R1ENX8"/>
<name>A0A1R1ENX8_9BACL</name>
<evidence type="ECO:0000256" key="1">
    <source>
        <dbReference type="SAM" id="Phobius"/>
    </source>
</evidence>
<proteinExistence type="predicted"/>
<keyword evidence="1" id="KW-0812">Transmembrane</keyword>
<keyword evidence="3" id="KW-1185">Reference proteome</keyword>
<dbReference type="Proteomes" id="UP000187172">
    <property type="component" value="Unassembled WGS sequence"/>
</dbReference>
<sequence>MLKTWFIGASGALVLLSIILWLMLQTHLLYPAFPLQGIDKKTAWNQGMQSGDTPAVLLSDGENTWYISRLNSQQNGQRIISMLEKQGWDYKEHEGSGYFFTKGDRTLIATTQRWGSRFELTKIPDS</sequence>
<dbReference type="EMBL" id="MRTP01000004">
    <property type="protein sequence ID" value="OMF53508.1"/>
    <property type="molecule type" value="Genomic_DNA"/>
</dbReference>
<protein>
    <submittedName>
        <fullName evidence="2">Uncharacterized protein</fullName>
    </submittedName>
</protein>
<keyword evidence="1" id="KW-0472">Membrane</keyword>
<feature type="transmembrane region" description="Helical" evidence="1">
    <location>
        <begin position="6"/>
        <end position="24"/>
    </location>
</feature>
<gene>
    <name evidence="2" type="ORF">BK138_16820</name>
</gene>
<dbReference type="STRING" id="297318.BK138_16820"/>